<evidence type="ECO:0000313" key="6">
    <source>
        <dbReference type="Proteomes" id="UP000293347"/>
    </source>
</evidence>
<dbReference type="Gene3D" id="3.90.550.10">
    <property type="entry name" value="Spore Coat Polysaccharide Biosynthesis Protein SpsA, Chain A"/>
    <property type="match status" value="1"/>
</dbReference>
<reference evidence="5 6" key="1">
    <citation type="submission" date="2019-02" db="EMBL/GenBank/DDBJ databases">
        <title>Pedobacter sp. RP-1-14 sp. nov., isolated from Arctic soil.</title>
        <authorList>
            <person name="Dahal R.H."/>
        </authorList>
    </citation>
    <scope>NUCLEOTIDE SEQUENCE [LARGE SCALE GENOMIC DNA]</scope>
    <source>
        <strain evidence="5 6">RP-1-14</strain>
    </source>
</reference>
<feature type="transmembrane region" description="Helical" evidence="4">
    <location>
        <begin position="290"/>
        <end position="314"/>
    </location>
</feature>
<dbReference type="Pfam" id="PF13641">
    <property type="entry name" value="Glyco_tranf_2_3"/>
    <property type="match status" value="1"/>
</dbReference>
<feature type="transmembrane region" description="Helical" evidence="4">
    <location>
        <begin position="320"/>
        <end position="342"/>
    </location>
</feature>
<dbReference type="PANTHER" id="PTHR43630:SF1">
    <property type="entry name" value="POLY-BETA-1,6-N-ACETYL-D-GLUCOSAMINE SYNTHASE"/>
    <property type="match status" value="1"/>
</dbReference>
<dbReference type="SUPFAM" id="SSF53448">
    <property type="entry name" value="Nucleotide-diphospho-sugar transferases"/>
    <property type="match status" value="1"/>
</dbReference>
<evidence type="ECO:0000256" key="4">
    <source>
        <dbReference type="SAM" id="Phobius"/>
    </source>
</evidence>
<keyword evidence="4" id="KW-0472">Membrane</keyword>
<dbReference type="EMBL" id="SJSL01000002">
    <property type="protein sequence ID" value="TCD01691.1"/>
    <property type="molecule type" value="Genomic_DNA"/>
</dbReference>
<dbReference type="Proteomes" id="UP000293347">
    <property type="component" value="Unassembled WGS sequence"/>
</dbReference>
<dbReference type="AlphaFoldDB" id="A0A4R0NLM4"/>
<keyword evidence="4" id="KW-0812">Transmembrane</keyword>
<comment type="similarity">
    <text evidence="1">Belongs to the glycosyltransferase 2 family.</text>
</comment>
<evidence type="ECO:0000256" key="2">
    <source>
        <dbReference type="ARBA" id="ARBA00022676"/>
    </source>
</evidence>
<dbReference type="InterPro" id="IPR029044">
    <property type="entry name" value="Nucleotide-diphossugar_trans"/>
</dbReference>
<organism evidence="5 6">
    <name type="scientific">Pedobacter psychroterrae</name>
    <dbReference type="NCBI Taxonomy" id="2530453"/>
    <lineage>
        <taxon>Bacteria</taxon>
        <taxon>Pseudomonadati</taxon>
        <taxon>Bacteroidota</taxon>
        <taxon>Sphingobacteriia</taxon>
        <taxon>Sphingobacteriales</taxon>
        <taxon>Sphingobacteriaceae</taxon>
        <taxon>Pedobacter</taxon>
    </lineage>
</organism>
<evidence type="ECO:0000313" key="5">
    <source>
        <dbReference type="EMBL" id="TCD01691.1"/>
    </source>
</evidence>
<sequence>MVDIFWLLLQITAGYNLILPLLLFLLWKIFSKTDKGVANQYDIHEIDYAIVVTAYQETHTLAAVVDSILNSNYSKYLVYIVADNCDISELKFNDPRVFVLKPPSTLASNTRSHQYAINNFRREHEYITIIDSDNLLHPEYINQLNKVINNGFIAVQGQRKAKNLDTVLSRLDAIRDIYYHFYDGRILFDLGSSATLSGSGMAFRTDLYKEFLAEYNVSGAGFDKVLQYFLLRKDLRIAVSEDAIVYDEKTSKADQLIKQRSRWINTWFKYFKYGFSLVGLGIKNFSINQLLFGITLLRPPLFIFIILSGLFMIINIWVSITYFFMFFVAFTLFILSFLIALYNSKADKIFYHSLLNIPRFMVLQLVSLVQSRNANQRSVATKHYHSEIIDKPNGKEKR</sequence>
<comment type="caution">
    <text evidence="5">The sequence shown here is derived from an EMBL/GenBank/DDBJ whole genome shotgun (WGS) entry which is preliminary data.</text>
</comment>
<dbReference type="GO" id="GO:0016757">
    <property type="term" value="F:glycosyltransferase activity"/>
    <property type="evidence" value="ECO:0007669"/>
    <property type="project" value="UniProtKB-KW"/>
</dbReference>
<feature type="transmembrane region" description="Helical" evidence="4">
    <location>
        <begin position="6"/>
        <end position="27"/>
    </location>
</feature>
<evidence type="ECO:0000256" key="1">
    <source>
        <dbReference type="ARBA" id="ARBA00006739"/>
    </source>
</evidence>
<protein>
    <submittedName>
        <fullName evidence="5">Glycosyltransferase</fullName>
    </submittedName>
</protein>
<keyword evidence="2" id="KW-0328">Glycosyltransferase</keyword>
<keyword evidence="3 5" id="KW-0808">Transferase</keyword>
<dbReference type="OrthoDB" id="1523666at2"/>
<gene>
    <name evidence="5" type="ORF">EZ437_13315</name>
</gene>
<keyword evidence="6" id="KW-1185">Reference proteome</keyword>
<name>A0A4R0NLM4_9SPHI</name>
<keyword evidence="4" id="KW-1133">Transmembrane helix</keyword>
<dbReference type="PANTHER" id="PTHR43630">
    <property type="entry name" value="POLY-BETA-1,6-N-ACETYL-D-GLUCOSAMINE SYNTHASE"/>
    <property type="match status" value="1"/>
</dbReference>
<evidence type="ECO:0000256" key="3">
    <source>
        <dbReference type="ARBA" id="ARBA00022679"/>
    </source>
</evidence>
<accession>A0A4R0NLM4</accession>
<proteinExistence type="inferred from homology"/>